<sequence>MVAEFNVYCAICCCPLGGSCEVGSTNPWHLKLRRARVARRTYSRRTGSLYYETDEEEEDEKEERLSKMPWLRETAEADVDEDTASVNSDDYDHSYDPDVISPEDLSWLNTVFALGIAHRKPGPRTTGFTFTTQALGRPPYPYY</sequence>
<name>A0A1Q5UH39_9EURO</name>
<accession>A0A1Q5UH39</accession>
<evidence type="ECO:0000256" key="1">
    <source>
        <dbReference type="SAM" id="MobiDB-lite"/>
    </source>
</evidence>
<dbReference type="AlphaFoldDB" id="A0A1Q5UH39"/>
<protein>
    <submittedName>
        <fullName evidence="2">Uncharacterized protein</fullName>
    </submittedName>
</protein>
<evidence type="ECO:0000313" key="3">
    <source>
        <dbReference type="Proteomes" id="UP000186955"/>
    </source>
</evidence>
<feature type="compositionally biased region" description="Acidic residues" evidence="1">
    <location>
        <begin position="52"/>
        <end position="61"/>
    </location>
</feature>
<dbReference type="EMBL" id="MNBE01000273">
    <property type="protein sequence ID" value="OKP11773.1"/>
    <property type="molecule type" value="Genomic_DNA"/>
</dbReference>
<dbReference type="Proteomes" id="UP000186955">
    <property type="component" value="Unassembled WGS sequence"/>
</dbReference>
<gene>
    <name evidence="2" type="ORF">PENSUB_2639</name>
</gene>
<dbReference type="STRING" id="1316194.A0A1Q5UH39"/>
<evidence type="ECO:0000313" key="2">
    <source>
        <dbReference type="EMBL" id="OKP11773.1"/>
    </source>
</evidence>
<comment type="caution">
    <text evidence="2">The sequence shown here is derived from an EMBL/GenBank/DDBJ whole genome shotgun (WGS) entry which is preliminary data.</text>
</comment>
<reference evidence="2 3" key="1">
    <citation type="submission" date="2016-10" db="EMBL/GenBank/DDBJ databases">
        <title>Genome sequence of the ascomycete fungus Penicillium subrubescens.</title>
        <authorList>
            <person name="De Vries R.P."/>
            <person name="Peng M."/>
            <person name="Dilokpimol A."/>
            <person name="Hilden K."/>
            <person name="Makela M.R."/>
            <person name="Grigoriev I."/>
            <person name="Riley R."/>
            <person name="Granchi Z."/>
        </authorList>
    </citation>
    <scope>NUCLEOTIDE SEQUENCE [LARGE SCALE GENOMIC DNA]</scope>
    <source>
        <strain evidence="2 3">CBS 132785</strain>
    </source>
</reference>
<proteinExistence type="predicted"/>
<keyword evidence="3" id="KW-1185">Reference proteome</keyword>
<feature type="region of interest" description="Disordered" evidence="1">
    <location>
        <begin position="48"/>
        <end position="95"/>
    </location>
</feature>
<organism evidence="2 3">
    <name type="scientific">Penicillium subrubescens</name>
    <dbReference type="NCBI Taxonomy" id="1316194"/>
    <lineage>
        <taxon>Eukaryota</taxon>
        <taxon>Fungi</taxon>
        <taxon>Dikarya</taxon>
        <taxon>Ascomycota</taxon>
        <taxon>Pezizomycotina</taxon>
        <taxon>Eurotiomycetes</taxon>
        <taxon>Eurotiomycetidae</taxon>
        <taxon>Eurotiales</taxon>
        <taxon>Aspergillaceae</taxon>
        <taxon>Penicillium</taxon>
    </lineage>
</organism>